<dbReference type="Proteomes" id="UP001595733">
    <property type="component" value="Unassembled WGS sequence"/>
</dbReference>
<comment type="caution">
    <text evidence="1">The sequence shown here is derived from an EMBL/GenBank/DDBJ whole genome shotgun (WGS) entry which is preliminary data.</text>
</comment>
<evidence type="ECO:0000313" key="1">
    <source>
        <dbReference type="EMBL" id="MFC4354652.1"/>
    </source>
</evidence>
<dbReference type="InterPro" id="IPR007536">
    <property type="entry name" value="16SrRNA_methylTrfase_J"/>
</dbReference>
<proteinExistence type="predicted"/>
<dbReference type="Gene3D" id="3.40.50.150">
    <property type="entry name" value="Vaccinia Virus protein VP39"/>
    <property type="match status" value="1"/>
</dbReference>
<dbReference type="Pfam" id="PF04445">
    <property type="entry name" value="SAM_MT"/>
    <property type="match status" value="1"/>
</dbReference>
<keyword evidence="2" id="KW-1185">Reference proteome</keyword>
<evidence type="ECO:0000313" key="2">
    <source>
        <dbReference type="Proteomes" id="UP001595733"/>
    </source>
</evidence>
<dbReference type="GO" id="GO:0032259">
    <property type="term" value="P:methylation"/>
    <property type="evidence" value="ECO:0007669"/>
    <property type="project" value="UniProtKB-KW"/>
</dbReference>
<protein>
    <submittedName>
        <fullName evidence="1">Class I SAM-dependent methyltransferase</fullName>
        <ecNumber evidence="1">2.1.1.-</ecNumber>
    </submittedName>
</protein>
<dbReference type="EC" id="2.1.1.-" evidence="1"/>
<dbReference type="RefSeq" id="WP_378140922.1">
    <property type="nucleotide sequence ID" value="NZ_JBHSEF010000011.1"/>
</dbReference>
<dbReference type="InterPro" id="IPR029063">
    <property type="entry name" value="SAM-dependent_MTases_sf"/>
</dbReference>
<dbReference type="SUPFAM" id="SSF53335">
    <property type="entry name" value="S-adenosyl-L-methionine-dependent methyltransferases"/>
    <property type="match status" value="1"/>
</dbReference>
<dbReference type="CDD" id="cd02440">
    <property type="entry name" value="AdoMet_MTases"/>
    <property type="match status" value="1"/>
</dbReference>
<dbReference type="PANTHER" id="PTHR36112:SF1">
    <property type="entry name" value="RIBOSOMAL RNA SMALL SUBUNIT METHYLTRANSFERASE J"/>
    <property type="match status" value="1"/>
</dbReference>
<dbReference type="PANTHER" id="PTHR36112">
    <property type="entry name" value="RIBOSOMAL RNA SMALL SUBUNIT METHYLTRANSFERASE J"/>
    <property type="match status" value="1"/>
</dbReference>
<name>A0ABV8UTK4_9BACL</name>
<organism evidence="1 2">
    <name type="scientific">Chryseomicrobium palamuruense</name>
    <dbReference type="NCBI Taxonomy" id="682973"/>
    <lineage>
        <taxon>Bacteria</taxon>
        <taxon>Bacillati</taxon>
        <taxon>Bacillota</taxon>
        <taxon>Bacilli</taxon>
        <taxon>Bacillales</taxon>
        <taxon>Caryophanaceae</taxon>
        <taxon>Chryseomicrobium</taxon>
    </lineage>
</organism>
<sequence length="262" mass="30354">MKAGVTTSAKLDEKGRQFAKQIALKEKLLYIERFNQPLHKLWGDFDVLYMWTTNGWYAETRDTSRHHFHPGTAMFRFKRWKLGEREPFLEATDLQAGDSFLDCTLGLGSDCLMASLQVGKLGKVTGIEKSPISAFLFRQSQFSTDLGESLLNEALHRIEFYEIDALTFLKGQKNNSVDVVYLDPMFEELIEESTNFRSHHIIASKDQLSAEWMNEAIRVAKKRVVLKAHFRSELFAHYSFKRLARKSAKFHFGYIEKNKLSR</sequence>
<accession>A0ABV8UTK4</accession>
<gene>
    <name evidence="1" type="ORF">ACFO0S_06095</name>
</gene>
<reference evidence="2" key="1">
    <citation type="journal article" date="2019" name="Int. J. Syst. Evol. Microbiol.">
        <title>The Global Catalogue of Microorganisms (GCM) 10K type strain sequencing project: providing services to taxonomists for standard genome sequencing and annotation.</title>
        <authorList>
            <consortium name="The Broad Institute Genomics Platform"/>
            <consortium name="The Broad Institute Genome Sequencing Center for Infectious Disease"/>
            <person name="Wu L."/>
            <person name="Ma J."/>
        </authorList>
    </citation>
    <scope>NUCLEOTIDE SEQUENCE [LARGE SCALE GENOMIC DNA]</scope>
    <source>
        <strain evidence="2">CCUG 50353</strain>
    </source>
</reference>
<keyword evidence="1" id="KW-0489">Methyltransferase</keyword>
<keyword evidence="1" id="KW-0808">Transferase</keyword>
<dbReference type="EMBL" id="JBHSEF010000011">
    <property type="protein sequence ID" value="MFC4354652.1"/>
    <property type="molecule type" value="Genomic_DNA"/>
</dbReference>
<dbReference type="GO" id="GO:0008168">
    <property type="term" value="F:methyltransferase activity"/>
    <property type="evidence" value="ECO:0007669"/>
    <property type="project" value="UniProtKB-KW"/>
</dbReference>